<feature type="compositionally biased region" description="Gly residues" evidence="5">
    <location>
        <begin position="374"/>
        <end position="385"/>
    </location>
</feature>
<keyword evidence="2 4" id="KW-0103">Bromodomain</keyword>
<reference evidence="8 9" key="1">
    <citation type="journal article" date="2013" name="BMC Genomics">
        <title>Reconstruction of the lipid metabolism for the microalga Monoraphidium neglectum from its genome sequence reveals characteristics suitable for biofuel production.</title>
        <authorList>
            <person name="Bogen C."/>
            <person name="Al-Dilaimi A."/>
            <person name="Albersmeier A."/>
            <person name="Wichmann J."/>
            <person name="Grundmann M."/>
            <person name="Rupp O."/>
            <person name="Lauersen K.J."/>
            <person name="Blifernez-Klassen O."/>
            <person name="Kalinowski J."/>
            <person name="Goesmann A."/>
            <person name="Mussgnug J.H."/>
            <person name="Kruse O."/>
        </authorList>
    </citation>
    <scope>NUCLEOTIDE SEQUENCE [LARGE SCALE GENOMIC DNA]</scope>
    <source>
        <strain evidence="8 9">SAG 48.87</strain>
    </source>
</reference>
<dbReference type="EMBL" id="KK100329">
    <property type="protein sequence ID" value="KIZ06796.1"/>
    <property type="molecule type" value="Genomic_DNA"/>
</dbReference>
<name>A0A0D2NR40_9CHLO</name>
<evidence type="ECO:0000259" key="6">
    <source>
        <dbReference type="PROSITE" id="PS50014"/>
    </source>
</evidence>
<feature type="domain" description="NET" evidence="7">
    <location>
        <begin position="247"/>
        <end position="329"/>
    </location>
</feature>
<dbReference type="Gene3D" id="1.20.1270.220">
    <property type="match status" value="1"/>
</dbReference>
<dbReference type="InterPro" id="IPR036427">
    <property type="entry name" value="Bromodomain-like_sf"/>
</dbReference>
<dbReference type="InterPro" id="IPR027353">
    <property type="entry name" value="NET_dom"/>
</dbReference>
<organism evidence="8 9">
    <name type="scientific">Monoraphidium neglectum</name>
    <dbReference type="NCBI Taxonomy" id="145388"/>
    <lineage>
        <taxon>Eukaryota</taxon>
        <taxon>Viridiplantae</taxon>
        <taxon>Chlorophyta</taxon>
        <taxon>core chlorophytes</taxon>
        <taxon>Chlorophyceae</taxon>
        <taxon>CS clade</taxon>
        <taxon>Sphaeropleales</taxon>
        <taxon>Selenastraceae</taxon>
        <taxon>Monoraphidium</taxon>
    </lineage>
</organism>
<keyword evidence="9" id="KW-1185">Reference proteome</keyword>
<protein>
    <submittedName>
        <fullName evidence="8">Uncharacterized protein</fullName>
    </submittedName>
</protein>
<keyword evidence="1" id="KW-0805">Transcription regulation</keyword>
<evidence type="ECO:0000256" key="1">
    <source>
        <dbReference type="ARBA" id="ARBA00023015"/>
    </source>
</evidence>
<dbReference type="Proteomes" id="UP000054498">
    <property type="component" value="Unassembled WGS sequence"/>
</dbReference>
<feature type="region of interest" description="Disordered" evidence="5">
    <location>
        <begin position="324"/>
        <end position="418"/>
    </location>
</feature>
<accession>A0A0D2NR40</accession>
<keyword evidence="3" id="KW-0804">Transcription</keyword>
<feature type="region of interest" description="Disordered" evidence="5">
    <location>
        <begin position="430"/>
        <end position="731"/>
    </location>
</feature>
<evidence type="ECO:0000313" key="9">
    <source>
        <dbReference type="Proteomes" id="UP000054498"/>
    </source>
</evidence>
<feature type="compositionally biased region" description="Low complexity" evidence="5">
    <location>
        <begin position="350"/>
        <end position="359"/>
    </location>
</feature>
<dbReference type="PANTHER" id="PTHR45926">
    <property type="entry name" value="OSJNBA0053K19.4 PROTEIN"/>
    <property type="match status" value="1"/>
</dbReference>
<feature type="compositionally biased region" description="Low complexity" evidence="5">
    <location>
        <begin position="329"/>
        <end position="341"/>
    </location>
</feature>
<dbReference type="RefSeq" id="XP_013905815.1">
    <property type="nucleotide sequence ID" value="XM_014050361.1"/>
</dbReference>
<dbReference type="Pfam" id="PF00439">
    <property type="entry name" value="Bromodomain"/>
    <property type="match status" value="1"/>
</dbReference>
<dbReference type="GeneID" id="25728790"/>
<evidence type="ECO:0000256" key="5">
    <source>
        <dbReference type="SAM" id="MobiDB-lite"/>
    </source>
</evidence>
<feature type="compositionally biased region" description="Low complexity" evidence="5">
    <location>
        <begin position="554"/>
        <end position="600"/>
    </location>
</feature>
<evidence type="ECO:0000256" key="3">
    <source>
        <dbReference type="ARBA" id="ARBA00023163"/>
    </source>
</evidence>
<gene>
    <name evidence="8" type="ORF">MNEG_1152</name>
</gene>
<feature type="compositionally biased region" description="Low complexity" evidence="5">
    <location>
        <begin position="515"/>
        <end position="546"/>
    </location>
</feature>
<dbReference type="AlphaFoldDB" id="A0A0D2NR40"/>
<evidence type="ECO:0000259" key="7">
    <source>
        <dbReference type="PROSITE" id="PS51525"/>
    </source>
</evidence>
<feature type="compositionally biased region" description="Basic and acidic residues" evidence="5">
    <location>
        <begin position="630"/>
        <end position="649"/>
    </location>
</feature>
<dbReference type="SUPFAM" id="SSF47370">
    <property type="entry name" value="Bromodomain"/>
    <property type="match status" value="1"/>
</dbReference>
<feature type="compositionally biased region" description="Low complexity" evidence="5">
    <location>
        <begin position="401"/>
        <end position="411"/>
    </location>
</feature>
<evidence type="ECO:0000313" key="8">
    <source>
        <dbReference type="EMBL" id="KIZ06796.1"/>
    </source>
</evidence>
<dbReference type="PROSITE" id="PS51525">
    <property type="entry name" value="NET"/>
    <property type="match status" value="1"/>
</dbReference>
<feature type="domain" description="Bromo" evidence="6">
    <location>
        <begin position="98"/>
        <end position="170"/>
    </location>
</feature>
<dbReference type="STRING" id="145388.A0A0D2NR40"/>
<evidence type="ECO:0000256" key="2">
    <source>
        <dbReference type="ARBA" id="ARBA00023117"/>
    </source>
</evidence>
<proteinExistence type="predicted"/>
<dbReference type="Gene3D" id="1.20.920.10">
    <property type="entry name" value="Bromodomain-like"/>
    <property type="match status" value="1"/>
</dbReference>
<dbReference type="OrthoDB" id="21449at2759"/>
<sequence length="731" mass="76225">MPPGADAVAQARALLGQLRTLAAQHEQVLAAYERQLDVITAGGSAKVAQLKAPNKRPLGLGPADAEGPEAKKQRLVAEQQQRRNALWHECYKVLDRCRRNQKAEAFKKPVDPIRMKIPDYPLLVKNPMDLQTVGEKLKLRVYKDPAEFAADMRLIWDNAVIYNGRTHVVGLAAQAMSEFFEKAWGPLQVDKQWGIMLKQEDLAREALQGNTEGLPNSDLPRQLKEKRDMLGHYIAARDFNEGVPPGSLGPFDPARGMNFEEKRKLSAHLASLPGEKMQRVVDIVEAGLQNPPTDADGELEVDIDTLPDAVLWQLKEYVDAVLAPPAAPPKKGGASKGAASKAPDKRPPHKGGAAAKGGAPNQGPATKGAPNQGGSLGGGAQGLGGAVPASGVGTPIQGIGSAAARGSTPTGGTPPPAAAVVAAALPSVPQLAAPEPPAAAVAAGQQQQEQQQQQQQQHHPEEPSAPRPSQQQQVADKQHPPGSNGHVGLETALTTPADASAKADATPSDLPPPAAEAASAGAADAARPSDPAAAAAPLEAAADPAPQVKREEGGAAAPTTEIAAPASEEKAAAAGVEAPVAAEAAPAAADDAARSDAPAVTKDEPEAEGQQQQQQHHHHHQQQQQQQQQQHEEVKQEHAPQLHHGELELQHQAQEQQEQDAEPQQQHHSAEPQAMETDGAVPVAGADEGRPPPVDEEQPGPASGTATPLPTAEGPSAEGGAGVRDEQMADG</sequence>
<dbReference type="PRINTS" id="PR00503">
    <property type="entry name" value="BROMODOMAIN"/>
</dbReference>
<feature type="compositionally biased region" description="Low complexity" evidence="5">
    <location>
        <begin position="650"/>
        <end position="667"/>
    </location>
</feature>
<dbReference type="Pfam" id="PF17035">
    <property type="entry name" value="BET"/>
    <property type="match status" value="1"/>
</dbReference>
<dbReference type="SMART" id="SM00297">
    <property type="entry name" value="BROMO"/>
    <property type="match status" value="1"/>
</dbReference>
<dbReference type="InterPro" id="IPR038336">
    <property type="entry name" value="NET_sf"/>
</dbReference>
<dbReference type="KEGG" id="mng:MNEG_1152"/>
<dbReference type="InterPro" id="IPR001487">
    <property type="entry name" value="Bromodomain"/>
</dbReference>
<evidence type="ECO:0000256" key="4">
    <source>
        <dbReference type="PROSITE-ProRule" id="PRU00035"/>
    </source>
</evidence>
<feature type="compositionally biased region" description="Low complexity" evidence="5">
    <location>
        <begin position="430"/>
        <end position="457"/>
    </location>
</feature>
<dbReference type="PROSITE" id="PS50014">
    <property type="entry name" value="BROMODOMAIN_2"/>
    <property type="match status" value="1"/>
</dbReference>